<dbReference type="Proteomes" id="UP000189580">
    <property type="component" value="Chromosome a"/>
</dbReference>
<evidence type="ECO:0000256" key="4">
    <source>
        <dbReference type="ARBA" id="ARBA00023204"/>
    </source>
</evidence>
<dbReference type="SUPFAM" id="SSF55874">
    <property type="entry name" value="ATPase domain of HSP90 chaperone/DNA topoisomerase II/histidine kinase"/>
    <property type="match status" value="1"/>
</dbReference>
<dbReference type="InterPro" id="IPR014762">
    <property type="entry name" value="DNA_mismatch_repair_CS"/>
</dbReference>
<comment type="subcellular location">
    <subcellularLocation>
        <location evidence="1">Nucleus</location>
    </subcellularLocation>
</comment>
<evidence type="ECO:0000256" key="5">
    <source>
        <dbReference type="ARBA" id="ARBA00023242"/>
    </source>
</evidence>
<keyword evidence="5" id="KW-0539">Nucleus</keyword>
<keyword evidence="3" id="KW-0227">DNA damage</keyword>
<organism evidence="8 9">
    <name type="scientific">Sugiyamaella lignohabitans</name>
    <dbReference type="NCBI Taxonomy" id="796027"/>
    <lineage>
        <taxon>Eukaryota</taxon>
        <taxon>Fungi</taxon>
        <taxon>Dikarya</taxon>
        <taxon>Ascomycota</taxon>
        <taxon>Saccharomycotina</taxon>
        <taxon>Dipodascomycetes</taxon>
        <taxon>Dipodascales</taxon>
        <taxon>Trichomonascaceae</taxon>
        <taxon>Sugiyamaella</taxon>
    </lineage>
</organism>
<proteinExistence type="inferred from homology"/>
<evidence type="ECO:0000313" key="9">
    <source>
        <dbReference type="Proteomes" id="UP000189580"/>
    </source>
</evidence>
<dbReference type="InterPro" id="IPR020568">
    <property type="entry name" value="Ribosomal_Su5_D2-typ_SF"/>
</dbReference>
<dbReference type="GO" id="GO:0140664">
    <property type="term" value="F:ATP-dependent DNA damage sensor activity"/>
    <property type="evidence" value="ECO:0007669"/>
    <property type="project" value="InterPro"/>
</dbReference>
<dbReference type="PROSITE" id="PS00058">
    <property type="entry name" value="DNA_MISMATCH_REPAIR_1"/>
    <property type="match status" value="1"/>
</dbReference>
<dbReference type="Pfam" id="PF13589">
    <property type="entry name" value="HATPase_c_3"/>
    <property type="match status" value="1"/>
</dbReference>
<dbReference type="InterPro" id="IPR036890">
    <property type="entry name" value="HATPase_C_sf"/>
</dbReference>
<dbReference type="InterPro" id="IPR002099">
    <property type="entry name" value="MutL/Mlh/PMS"/>
</dbReference>
<dbReference type="GO" id="GO:0032389">
    <property type="term" value="C:MutLalpha complex"/>
    <property type="evidence" value="ECO:0007669"/>
    <property type="project" value="TreeGrafter"/>
</dbReference>
<sequence>MADRRIQKLEASVVNRIAAGEIIVGPSNALKELFENSVDAGSTSIDIAVKDGGLKLLQITDDGCGIVKDDLPILCERFTTSKIKTFDDLTSIESYGFRGEALASISHIAHVTVTTRTKDEQVAWKAQYLDGAIVPRGSKPKPQAGKVGTQITVEDLFFNVPSRKRAFRSPSEEYTKILDVVGRYIVHCQGVGISCKRQGDPHPTYTVRKEATHIDRIRTVFGPNVANELLEIKFNAKDRDNGVSSESVEEGKKIGLRKISGFITNANYSSKKSISPVVFVNNRLVTFDALRRALSQLYSGFLPRGGHYFSYLSLKIDPQNVDVNVHPTKREVHFLFEEEIIDFVCSQVQKALADVDVSRSFETQTIIPGVNSTPVITRVGSSGGSSGSAKRVYEYNLVRTDPKQPKISSLFSTKTQQSTPSKAPRTSIPLESEFELPSESLSELSPDSPALPPSSGESQKTNEDATFEQNSSNGFEKSPAVGGVKSPTPRRAFLPTTLRSIKQLREEVKLNAHKGLTDVFSNHTFVGIVDYNKRLAALQYDVKLLLVDYGAVCKELFYQIGLSEFANFGAIELDGETEEGISVRQLLQAAVNVKRNDGEKITDNFVDETIEMLADNAEMVKEYFNLTFTPPTASNSNDLFIKTIPLLLRNYMPPLNKLPGLMYQLGTAINWEIEIECFRDILTQLALFYTPEPISTANTEKQKKTNEQEDETDSGALAAARQNVRENVEIILFPSIQKRLIAPRSLAKDTVEIANLPGLYKIFERC</sequence>
<evidence type="ECO:0000259" key="7">
    <source>
        <dbReference type="SMART" id="SM01340"/>
    </source>
</evidence>
<dbReference type="Pfam" id="PF01119">
    <property type="entry name" value="DNA_mis_repair"/>
    <property type="match status" value="1"/>
</dbReference>
<dbReference type="EMBL" id="CP014501">
    <property type="protein sequence ID" value="ANB13584.1"/>
    <property type="molecule type" value="Genomic_DNA"/>
</dbReference>
<dbReference type="GO" id="GO:0005524">
    <property type="term" value="F:ATP binding"/>
    <property type="evidence" value="ECO:0007669"/>
    <property type="project" value="InterPro"/>
</dbReference>
<dbReference type="KEGG" id="slb:AWJ20_1881"/>
<dbReference type="InterPro" id="IPR038973">
    <property type="entry name" value="MutL/Mlh/Pms-like"/>
</dbReference>
<dbReference type="GO" id="GO:0030983">
    <property type="term" value="F:mismatched DNA binding"/>
    <property type="evidence" value="ECO:0007669"/>
    <property type="project" value="InterPro"/>
</dbReference>
<dbReference type="CDD" id="cd03483">
    <property type="entry name" value="MutL_Trans_MLH1"/>
    <property type="match status" value="1"/>
</dbReference>
<dbReference type="SMART" id="SM01340">
    <property type="entry name" value="DNA_mis_repair"/>
    <property type="match status" value="1"/>
</dbReference>
<evidence type="ECO:0000256" key="2">
    <source>
        <dbReference type="ARBA" id="ARBA00006082"/>
    </source>
</evidence>
<dbReference type="GO" id="GO:0016887">
    <property type="term" value="F:ATP hydrolysis activity"/>
    <property type="evidence" value="ECO:0007669"/>
    <property type="project" value="InterPro"/>
</dbReference>
<feature type="compositionally biased region" description="Polar residues" evidence="6">
    <location>
        <begin position="406"/>
        <end position="421"/>
    </location>
</feature>
<feature type="domain" description="DNA mismatch repair protein S5" evidence="7">
    <location>
        <begin position="217"/>
        <end position="353"/>
    </location>
</feature>
<protein>
    <submittedName>
        <fullName evidence="8">Mismatch repair ATPase MLH1</fullName>
    </submittedName>
</protein>
<evidence type="ECO:0000313" key="8">
    <source>
        <dbReference type="EMBL" id="ANB13584.1"/>
    </source>
</evidence>
<comment type="similarity">
    <text evidence="2">Belongs to the DNA mismatch repair MutL/HexB family.</text>
</comment>
<dbReference type="AlphaFoldDB" id="A0A167E383"/>
<dbReference type="RefSeq" id="XP_018736061.1">
    <property type="nucleotide sequence ID" value="XM_018878794.1"/>
</dbReference>
<dbReference type="FunFam" id="3.30.565.10:FF:000079">
    <property type="entry name" value="DNA mismatch repair protein MLH"/>
    <property type="match status" value="1"/>
</dbReference>
<dbReference type="FunFam" id="3.30.230.10:FF:000014">
    <property type="entry name" value="DNA mismatch repair protein Mlh1"/>
    <property type="match status" value="1"/>
</dbReference>
<evidence type="ECO:0000256" key="1">
    <source>
        <dbReference type="ARBA" id="ARBA00004123"/>
    </source>
</evidence>
<feature type="compositionally biased region" description="Low complexity" evidence="6">
    <location>
        <begin position="427"/>
        <end position="448"/>
    </location>
</feature>
<keyword evidence="4" id="KW-0234">DNA repair</keyword>
<dbReference type="InterPro" id="IPR032189">
    <property type="entry name" value="Mlh1_C"/>
</dbReference>
<dbReference type="Gene3D" id="3.30.230.10">
    <property type="match status" value="1"/>
</dbReference>
<gene>
    <name evidence="8" type="primary">MLH1</name>
    <name evidence="8" type="ORF">AWJ20_1881</name>
</gene>
<dbReference type="GeneID" id="30033732"/>
<dbReference type="OrthoDB" id="10263226at2759"/>
<dbReference type="PANTHER" id="PTHR10073:SF12">
    <property type="entry name" value="DNA MISMATCH REPAIR PROTEIN MLH1"/>
    <property type="match status" value="1"/>
</dbReference>
<dbReference type="CDD" id="cd16926">
    <property type="entry name" value="HATPase_MutL-MLH-PMS-like"/>
    <property type="match status" value="1"/>
</dbReference>
<evidence type="ECO:0000256" key="6">
    <source>
        <dbReference type="SAM" id="MobiDB-lite"/>
    </source>
</evidence>
<dbReference type="InterPro" id="IPR014721">
    <property type="entry name" value="Ribsml_uS5_D2-typ_fold_subgr"/>
</dbReference>
<accession>A0A167E383</accession>
<dbReference type="SUPFAM" id="SSF54211">
    <property type="entry name" value="Ribosomal protein S5 domain 2-like"/>
    <property type="match status" value="1"/>
</dbReference>
<dbReference type="GO" id="GO:0006298">
    <property type="term" value="P:mismatch repair"/>
    <property type="evidence" value="ECO:0007669"/>
    <property type="project" value="InterPro"/>
</dbReference>
<dbReference type="Pfam" id="PF16413">
    <property type="entry name" value="Mlh1_C"/>
    <property type="match status" value="1"/>
</dbReference>
<name>A0A167E383_9ASCO</name>
<reference evidence="8 9" key="1">
    <citation type="submission" date="2016-02" db="EMBL/GenBank/DDBJ databases">
        <title>Complete genome sequence and transcriptome regulation of the pentose utilising yeast Sugiyamaella lignohabitans.</title>
        <authorList>
            <person name="Bellasio M."/>
            <person name="Peymann A."/>
            <person name="Valli M."/>
            <person name="Sipitzky M."/>
            <person name="Graf A."/>
            <person name="Sauer M."/>
            <person name="Marx H."/>
            <person name="Mattanovich D."/>
        </authorList>
    </citation>
    <scope>NUCLEOTIDE SEQUENCE [LARGE SCALE GENOMIC DNA]</scope>
    <source>
        <strain evidence="8 9">CBS 10342</strain>
    </source>
</reference>
<dbReference type="InterPro" id="IPR013507">
    <property type="entry name" value="DNA_mismatch_S5_2-like"/>
</dbReference>
<dbReference type="PANTHER" id="PTHR10073">
    <property type="entry name" value="DNA MISMATCH REPAIR PROTEIN MLH, PMS, MUTL"/>
    <property type="match status" value="1"/>
</dbReference>
<dbReference type="GO" id="GO:0061982">
    <property type="term" value="P:meiosis I cell cycle process"/>
    <property type="evidence" value="ECO:0007669"/>
    <property type="project" value="UniProtKB-ARBA"/>
</dbReference>
<dbReference type="NCBIfam" id="TIGR00585">
    <property type="entry name" value="mutl"/>
    <property type="match status" value="1"/>
</dbReference>
<evidence type="ECO:0000256" key="3">
    <source>
        <dbReference type="ARBA" id="ARBA00022763"/>
    </source>
</evidence>
<feature type="region of interest" description="Disordered" evidence="6">
    <location>
        <begin position="406"/>
        <end position="489"/>
    </location>
</feature>
<dbReference type="Gene3D" id="3.30.565.10">
    <property type="entry name" value="Histidine kinase-like ATPase, C-terminal domain"/>
    <property type="match status" value="1"/>
</dbReference>
<keyword evidence="9" id="KW-1185">Reference proteome</keyword>